<feature type="domain" description="Major tropism determinant N-terminal" evidence="1">
    <location>
        <begin position="5"/>
        <end position="41"/>
    </location>
</feature>
<sequence length="307" mass="31636">MSVQVKSRRETASFLSTYVGATGELLVDTTSWRVQVHDGATPGGHSLALLSDPPNLQNVSGLGVNASYDSINRVVVKSPALLFDHIGAGVQFKVNKNGVSDTASLLYQTNYSGRAEAGLCGDDQFHLKTSADGSAWVDGIVQRTLSVQNSGDLNDASSGPGLDHDHSLSFVIPANFLINGRALRLTAAMRLTTGSAPPTLVTKVKLGATAICAVGAVTPVASVTNQQLALSWIFQAIGAPSASAPLECAVLAAAANVSASSFQNTIAMPVTIATNAALPLKISTLWGSAGTGVNQIKLSQLVVEALN</sequence>
<accession>B8EKU1</accession>
<dbReference type="Gene3D" id="2.10.10.30">
    <property type="match status" value="1"/>
</dbReference>
<dbReference type="AlphaFoldDB" id="B8EKU1"/>
<dbReference type="InterPro" id="IPR041352">
    <property type="entry name" value="Mtd_N"/>
</dbReference>
<dbReference type="KEGG" id="msl:Msil_3059"/>
<proteinExistence type="predicted"/>
<reference evidence="2 3" key="1">
    <citation type="journal article" date="2010" name="J. Bacteriol.">
        <title>Complete genome sequence of the aerobic facultative methanotroph Methylocella silvestris BL2.</title>
        <authorList>
            <person name="Chen Y."/>
            <person name="Crombie A."/>
            <person name="Rahman M.T."/>
            <person name="Dedysh S.N."/>
            <person name="Liesack W."/>
            <person name="Stott M.B."/>
            <person name="Alam M."/>
            <person name="Theisen A.R."/>
            <person name="Murrell J.C."/>
            <person name="Dunfield P.F."/>
        </authorList>
    </citation>
    <scope>NUCLEOTIDE SEQUENCE [LARGE SCALE GENOMIC DNA]</scope>
    <source>
        <strain evidence="3">DSM 15510 / CIP 108128 / LMG 27833 / NCIMB 13906 / BL2</strain>
    </source>
</reference>
<organism evidence="2 3">
    <name type="scientific">Methylocella silvestris (strain DSM 15510 / CIP 108128 / LMG 27833 / NCIMB 13906 / BL2)</name>
    <dbReference type="NCBI Taxonomy" id="395965"/>
    <lineage>
        <taxon>Bacteria</taxon>
        <taxon>Pseudomonadati</taxon>
        <taxon>Pseudomonadota</taxon>
        <taxon>Alphaproteobacteria</taxon>
        <taxon>Hyphomicrobiales</taxon>
        <taxon>Beijerinckiaceae</taxon>
        <taxon>Methylocella</taxon>
    </lineage>
</organism>
<dbReference type="eggNOG" id="ENOG502Z9IR">
    <property type="taxonomic scope" value="Bacteria"/>
</dbReference>
<dbReference type="Proteomes" id="UP000002257">
    <property type="component" value="Chromosome"/>
</dbReference>
<name>B8EKU1_METSB</name>
<dbReference type="Pfam" id="PF18454">
    <property type="entry name" value="Mtd_N"/>
    <property type="match status" value="1"/>
</dbReference>
<gene>
    <name evidence="2" type="ordered locus">Msil_3059</name>
</gene>
<evidence type="ECO:0000313" key="3">
    <source>
        <dbReference type="Proteomes" id="UP000002257"/>
    </source>
</evidence>
<keyword evidence="3" id="KW-1185">Reference proteome</keyword>
<evidence type="ECO:0000313" key="2">
    <source>
        <dbReference type="EMBL" id="ACK51969.1"/>
    </source>
</evidence>
<dbReference type="STRING" id="395965.Msil_3059"/>
<dbReference type="HOGENOM" id="CLU_905567_0_0_5"/>
<dbReference type="OrthoDB" id="564699at2"/>
<dbReference type="RefSeq" id="WP_012592038.1">
    <property type="nucleotide sequence ID" value="NC_011666.1"/>
</dbReference>
<protein>
    <recommendedName>
        <fullName evidence="1">Major tropism determinant N-terminal domain-containing protein</fullName>
    </recommendedName>
</protein>
<dbReference type="EMBL" id="CP001280">
    <property type="protein sequence ID" value="ACK51969.1"/>
    <property type="molecule type" value="Genomic_DNA"/>
</dbReference>
<evidence type="ECO:0000259" key="1">
    <source>
        <dbReference type="Pfam" id="PF18454"/>
    </source>
</evidence>